<dbReference type="EMBL" id="VSRR010025755">
    <property type="protein sequence ID" value="MPC67082.1"/>
    <property type="molecule type" value="Genomic_DNA"/>
</dbReference>
<evidence type="ECO:0000313" key="3">
    <source>
        <dbReference type="Proteomes" id="UP000324222"/>
    </source>
</evidence>
<evidence type="ECO:0000256" key="1">
    <source>
        <dbReference type="SAM" id="MobiDB-lite"/>
    </source>
</evidence>
<feature type="region of interest" description="Disordered" evidence="1">
    <location>
        <begin position="1"/>
        <end position="37"/>
    </location>
</feature>
<feature type="region of interest" description="Disordered" evidence="1">
    <location>
        <begin position="82"/>
        <end position="133"/>
    </location>
</feature>
<accession>A0A5B7H7L6</accession>
<dbReference type="Proteomes" id="UP000324222">
    <property type="component" value="Unassembled WGS sequence"/>
</dbReference>
<reference evidence="2 3" key="1">
    <citation type="submission" date="2019-05" db="EMBL/GenBank/DDBJ databases">
        <title>Another draft genome of Portunus trituberculatus and its Hox gene families provides insights of decapod evolution.</title>
        <authorList>
            <person name="Jeong J.-H."/>
            <person name="Song I."/>
            <person name="Kim S."/>
            <person name="Choi T."/>
            <person name="Kim D."/>
            <person name="Ryu S."/>
            <person name="Kim W."/>
        </authorList>
    </citation>
    <scope>NUCLEOTIDE SEQUENCE [LARGE SCALE GENOMIC DNA]</scope>
    <source>
        <tissue evidence="2">Muscle</tissue>
    </source>
</reference>
<dbReference type="AlphaFoldDB" id="A0A5B7H7L6"/>
<gene>
    <name evidence="2" type="ORF">E2C01_061247</name>
</gene>
<organism evidence="2 3">
    <name type="scientific">Portunus trituberculatus</name>
    <name type="common">Swimming crab</name>
    <name type="synonym">Neptunus trituberculatus</name>
    <dbReference type="NCBI Taxonomy" id="210409"/>
    <lineage>
        <taxon>Eukaryota</taxon>
        <taxon>Metazoa</taxon>
        <taxon>Ecdysozoa</taxon>
        <taxon>Arthropoda</taxon>
        <taxon>Crustacea</taxon>
        <taxon>Multicrustacea</taxon>
        <taxon>Malacostraca</taxon>
        <taxon>Eumalacostraca</taxon>
        <taxon>Eucarida</taxon>
        <taxon>Decapoda</taxon>
        <taxon>Pleocyemata</taxon>
        <taxon>Brachyura</taxon>
        <taxon>Eubrachyura</taxon>
        <taxon>Portunoidea</taxon>
        <taxon>Portunidae</taxon>
        <taxon>Portuninae</taxon>
        <taxon>Portunus</taxon>
    </lineage>
</organism>
<protein>
    <submittedName>
        <fullName evidence="2">Uncharacterized protein</fullName>
    </submittedName>
</protein>
<evidence type="ECO:0000313" key="2">
    <source>
        <dbReference type="EMBL" id="MPC67082.1"/>
    </source>
</evidence>
<comment type="caution">
    <text evidence="2">The sequence shown here is derived from an EMBL/GenBank/DDBJ whole genome shotgun (WGS) entry which is preliminary data.</text>
</comment>
<feature type="compositionally biased region" description="Low complexity" evidence="1">
    <location>
        <begin position="120"/>
        <end position="133"/>
    </location>
</feature>
<feature type="compositionally biased region" description="Low complexity" evidence="1">
    <location>
        <begin position="95"/>
        <end position="111"/>
    </location>
</feature>
<sequence length="141" mass="14620">MRRDSRTPEEGPARLGPTTLRGGARHTGPLAGPPGKFATLAPATTACQRACQGSHVSCTGQAARRQVGSAVVASPCMTQGWAGRRHAAPHRHAPGRAAVAGGGRPPVQGARCNTRPGAGLSAPPLSRAPRRSSSWCWMCQW</sequence>
<feature type="compositionally biased region" description="Basic residues" evidence="1">
    <location>
        <begin position="83"/>
        <end position="94"/>
    </location>
</feature>
<feature type="compositionally biased region" description="Basic and acidic residues" evidence="1">
    <location>
        <begin position="1"/>
        <end position="12"/>
    </location>
</feature>
<name>A0A5B7H7L6_PORTR</name>
<proteinExistence type="predicted"/>
<keyword evidence="3" id="KW-1185">Reference proteome</keyword>